<dbReference type="InterPro" id="IPR006175">
    <property type="entry name" value="YjgF/YER057c/UK114"/>
</dbReference>
<gene>
    <name evidence="2" type="ORF">DXG03_009047</name>
</gene>
<dbReference type="InterPro" id="IPR019897">
    <property type="entry name" value="RidA_CS"/>
</dbReference>
<dbReference type="AlphaFoldDB" id="A0A9P7GBF5"/>
<proteinExistence type="inferred from homology"/>
<comment type="caution">
    <text evidence="2">The sequence shown here is derived from an EMBL/GenBank/DDBJ whole genome shotgun (WGS) entry which is preliminary data.</text>
</comment>
<organism evidence="2 3">
    <name type="scientific">Asterophora parasitica</name>
    <dbReference type="NCBI Taxonomy" id="117018"/>
    <lineage>
        <taxon>Eukaryota</taxon>
        <taxon>Fungi</taxon>
        <taxon>Dikarya</taxon>
        <taxon>Basidiomycota</taxon>
        <taxon>Agaricomycotina</taxon>
        <taxon>Agaricomycetes</taxon>
        <taxon>Agaricomycetidae</taxon>
        <taxon>Agaricales</taxon>
        <taxon>Tricholomatineae</taxon>
        <taxon>Lyophyllaceae</taxon>
        <taxon>Asterophora</taxon>
    </lineage>
</organism>
<protein>
    <recommendedName>
        <fullName evidence="4">Deaminase</fullName>
    </recommendedName>
</protein>
<evidence type="ECO:0000313" key="2">
    <source>
        <dbReference type="EMBL" id="KAG5644152.1"/>
    </source>
</evidence>
<keyword evidence="3" id="KW-1185">Reference proteome</keyword>
<dbReference type="InterPro" id="IPR035959">
    <property type="entry name" value="RutC-like_sf"/>
</dbReference>
<sequence length="152" mass="16000">MSISTHSTLSIVSTPNAPAAIGPYAQAIKVGDFLFSSGNIPLNAEGALVGEGDVEAQTRQVLANLKAVVEAGGSELGKVAKTTVFLKSINDFAAVNAIYADFFGQHTPARSAIEVARLPKDVLVEIEAIVRCVDCEHLIFTALSDLRAFSLK</sequence>
<dbReference type="OrthoDB" id="309640at2759"/>
<evidence type="ECO:0008006" key="4">
    <source>
        <dbReference type="Google" id="ProtNLM"/>
    </source>
</evidence>
<evidence type="ECO:0000313" key="3">
    <source>
        <dbReference type="Proteomes" id="UP000775547"/>
    </source>
</evidence>
<dbReference type="CDD" id="cd00448">
    <property type="entry name" value="YjgF_YER057c_UK114_family"/>
    <property type="match status" value="1"/>
</dbReference>
<dbReference type="Proteomes" id="UP000775547">
    <property type="component" value="Unassembled WGS sequence"/>
</dbReference>
<dbReference type="NCBIfam" id="TIGR00004">
    <property type="entry name" value="Rid family detoxifying hydrolase"/>
    <property type="match status" value="1"/>
</dbReference>
<comment type="similarity">
    <text evidence="1">Belongs to the RutC family.</text>
</comment>
<dbReference type="Gene3D" id="3.30.1330.40">
    <property type="entry name" value="RutC-like"/>
    <property type="match status" value="1"/>
</dbReference>
<dbReference type="EMBL" id="JABCKV010000081">
    <property type="protein sequence ID" value="KAG5644152.1"/>
    <property type="molecule type" value="Genomic_DNA"/>
</dbReference>
<dbReference type="GO" id="GO:0005829">
    <property type="term" value="C:cytosol"/>
    <property type="evidence" value="ECO:0007669"/>
    <property type="project" value="TreeGrafter"/>
</dbReference>
<reference evidence="2" key="1">
    <citation type="submission" date="2020-07" db="EMBL/GenBank/DDBJ databases">
        <authorList>
            <person name="Nieuwenhuis M."/>
            <person name="Van De Peppel L.J.J."/>
        </authorList>
    </citation>
    <scope>NUCLEOTIDE SEQUENCE</scope>
    <source>
        <strain evidence="2">AP01</strain>
        <tissue evidence="2">Mycelium</tissue>
    </source>
</reference>
<dbReference type="SUPFAM" id="SSF55298">
    <property type="entry name" value="YjgF-like"/>
    <property type="match status" value="1"/>
</dbReference>
<dbReference type="PANTHER" id="PTHR11803">
    <property type="entry name" value="2-IMINOBUTANOATE/2-IMINOPROPANOATE DEAMINASE RIDA"/>
    <property type="match status" value="1"/>
</dbReference>
<evidence type="ECO:0000256" key="1">
    <source>
        <dbReference type="ARBA" id="ARBA00010552"/>
    </source>
</evidence>
<dbReference type="FunFam" id="3.30.1330.40:FF:000001">
    <property type="entry name" value="L-PSP family endoribonuclease"/>
    <property type="match status" value="1"/>
</dbReference>
<dbReference type="PANTHER" id="PTHR11803:SF58">
    <property type="entry name" value="PROTEIN HMF1-RELATED"/>
    <property type="match status" value="1"/>
</dbReference>
<reference evidence="2" key="2">
    <citation type="submission" date="2021-10" db="EMBL/GenBank/DDBJ databases">
        <title>Phylogenomics reveals ancestral predisposition of the termite-cultivated fungus Termitomyces towards a domesticated lifestyle.</title>
        <authorList>
            <person name="Auxier B."/>
            <person name="Grum-Grzhimaylo A."/>
            <person name="Cardenas M.E."/>
            <person name="Lodge J.D."/>
            <person name="Laessoe T."/>
            <person name="Pedersen O."/>
            <person name="Smith M.E."/>
            <person name="Kuyper T.W."/>
            <person name="Franco-Molano E.A."/>
            <person name="Baroni T.J."/>
            <person name="Aanen D.K."/>
        </authorList>
    </citation>
    <scope>NUCLEOTIDE SEQUENCE</scope>
    <source>
        <strain evidence="2">AP01</strain>
        <tissue evidence="2">Mycelium</tissue>
    </source>
</reference>
<dbReference type="InterPro" id="IPR006056">
    <property type="entry name" value="RidA"/>
</dbReference>
<dbReference type="PROSITE" id="PS01094">
    <property type="entry name" value="UPF0076"/>
    <property type="match status" value="1"/>
</dbReference>
<accession>A0A9P7GBF5</accession>
<name>A0A9P7GBF5_9AGAR</name>
<dbReference type="GO" id="GO:0019239">
    <property type="term" value="F:deaminase activity"/>
    <property type="evidence" value="ECO:0007669"/>
    <property type="project" value="TreeGrafter"/>
</dbReference>
<dbReference type="Pfam" id="PF01042">
    <property type="entry name" value="Ribonuc_L-PSP"/>
    <property type="match status" value="1"/>
</dbReference>